<dbReference type="Pfam" id="PF07992">
    <property type="entry name" value="Pyr_redox_2"/>
    <property type="match status" value="1"/>
</dbReference>
<evidence type="ECO:0000313" key="3">
    <source>
        <dbReference type="EMBL" id="KIN98581.1"/>
    </source>
</evidence>
<organism evidence="3 4">
    <name type="scientific">Pisolithus tinctorius Marx 270</name>
    <dbReference type="NCBI Taxonomy" id="870435"/>
    <lineage>
        <taxon>Eukaryota</taxon>
        <taxon>Fungi</taxon>
        <taxon>Dikarya</taxon>
        <taxon>Basidiomycota</taxon>
        <taxon>Agaricomycotina</taxon>
        <taxon>Agaricomycetes</taxon>
        <taxon>Agaricomycetidae</taxon>
        <taxon>Boletales</taxon>
        <taxon>Sclerodermatineae</taxon>
        <taxon>Pisolithaceae</taxon>
        <taxon>Pisolithus</taxon>
    </lineage>
</organism>
<name>A0A0C3JLZ4_PISTI</name>
<dbReference type="GO" id="GO:0004174">
    <property type="term" value="F:electron-transferring-flavoprotein dehydrogenase activity"/>
    <property type="evidence" value="ECO:0007669"/>
    <property type="project" value="TreeGrafter"/>
</dbReference>
<sequence>MSGANSRLDVYNFARYAVLPGHEHKAFIPYDYAFGTSDTPDTPHIRIHGTVTSLHPHYITYIPHPVTSSSSSEPTPKPQTLHFDYLIYALGSHLPSPIDLWEHHRGRHLDKIRCHDEPTYTGTKSQGIDRLRERQARIEAAQSVLIVGGGALGIQFASDIAAVYPLKKRVTLLHSRTQLLPRFEPALGDEVLTALQDLGVQVILGDRLDMDSLRHNQRGEPDESKTGTVFHVRTLSGREIDAEVVLLCTGQTPNTALMRDMDSRAVGKGGLVHVTRGMQVLTMTRSQTEQAVPRKGKGRTTKTTEQTTIYPHIFAVGDAADAFGALQAGNTAYHQAGVAARNVVRLVKREARRRSSLPGSEADGEGNEEEEELEEYTPGLPMIKVSLGLTRSAYEIAGVVGTKDDGMPDLNAAAMWGACGLKGIDEEDMWR</sequence>
<dbReference type="OrthoDB" id="202203at2759"/>
<dbReference type="InterPro" id="IPR036188">
    <property type="entry name" value="FAD/NAD-bd_sf"/>
</dbReference>
<reference evidence="4" key="2">
    <citation type="submission" date="2015-01" db="EMBL/GenBank/DDBJ databases">
        <title>Evolutionary Origins and Diversification of the Mycorrhizal Mutualists.</title>
        <authorList>
            <consortium name="DOE Joint Genome Institute"/>
            <consortium name="Mycorrhizal Genomics Consortium"/>
            <person name="Kohler A."/>
            <person name="Kuo A."/>
            <person name="Nagy L.G."/>
            <person name="Floudas D."/>
            <person name="Copeland A."/>
            <person name="Barry K.W."/>
            <person name="Cichocki N."/>
            <person name="Veneault-Fourrey C."/>
            <person name="LaButti K."/>
            <person name="Lindquist E.A."/>
            <person name="Lipzen A."/>
            <person name="Lundell T."/>
            <person name="Morin E."/>
            <person name="Murat C."/>
            <person name="Riley R."/>
            <person name="Ohm R."/>
            <person name="Sun H."/>
            <person name="Tunlid A."/>
            <person name="Henrissat B."/>
            <person name="Grigoriev I.V."/>
            <person name="Hibbett D.S."/>
            <person name="Martin F."/>
        </authorList>
    </citation>
    <scope>NUCLEOTIDE SEQUENCE [LARGE SCALE GENOMIC DNA]</scope>
    <source>
        <strain evidence="4">Marx 270</strain>
    </source>
</reference>
<dbReference type="Proteomes" id="UP000054217">
    <property type="component" value="Unassembled WGS sequence"/>
</dbReference>
<feature type="region of interest" description="Disordered" evidence="1">
    <location>
        <begin position="351"/>
        <end position="377"/>
    </location>
</feature>
<dbReference type="Gene3D" id="3.50.50.100">
    <property type="match status" value="1"/>
</dbReference>
<feature type="domain" description="FAD/NAD(P)-binding" evidence="2">
    <location>
        <begin position="76"/>
        <end position="323"/>
    </location>
</feature>
<dbReference type="PRINTS" id="PR00368">
    <property type="entry name" value="FADPNR"/>
</dbReference>
<protein>
    <recommendedName>
        <fullName evidence="2">FAD/NAD(P)-binding domain-containing protein</fullName>
    </recommendedName>
</protein>
<dbReference type="InParanoid" id="A0A0C3JLZ4"/>
<dbReference type="HOGENOM" id="CLU_019845_0_1_1"/>
<dbReference type="SUPFAM" id="SSF51905">
    <property type="entry name" value="FAD/NAD(P)-binding domain"/>
    <property type="match status" value="1"/>
</dbReference>
<dbReference type="InterPro" id="IPR023753">
    <property type="entry name" value="FAD/NAD-binding_dom"/>
</dbReference>
<dbReference type="PANTHER" id="PTHR43735">
    <property type="entry name" value="APOPTOSIS-INDUCING FACTOR 1"/>
    <property type="match status" value="1"/>
</dbReference>
<evidence type="ECO:0000259" key="2">
    <source>
        <dbReference type="Pfam" id="PF07992"/>
    </source>
</evidence>
<dbReference type="GO" id="GO:0005737">
    <property type="term" value="C:cytoplasm"/>
    <property type="evidence" value="ECO:0007669"/>
    <property type="project" value="TreeGrafter"/>
</dbReference>
<accession>A0A0C3JLZ4</accession>
<dbReference type="EMBL" id="KN832014">
    <property type="protein sequence ID" value="KIN98581.1"/>
    <property type="molecule type" value="Genomic_DNA"/>
</dbReference>
<dbReference type="STRING" id="870435.A0A0C3JLZ4"/>
<dbReference type="GO" id="GO:0050660">
    <property type="term" value="F:flavin adenine dinucleotide binding"/>
    <property type="evidence" value="ECO:0007669"/>
    <property type="project" value="TreeGrafter"/>
</dbReference>
<gene>
    <name evidence="3" type="ORF">M404DRAFT_157369</name>
</gene>
<feature type="compositionally biased region" description="Acidic residues" evidence="1">
    <location>
        <begin position="362"/>
        <end position="375"/>
    </location>
</feature>
<keyword evidence="4" id="KW-1185">Reference proteome</keyword>
<reference evidence="3 4" key="1">
    <citation type="submission" date="2014-04" db="EMBL/GenBank/DDBJ databases">
        <authorList>
            <consortium name="DOE Joint Genome Institute"/>
            <person name="Kuo A."/>
            <person name="Kohler A."/>
            <person name="Costa M.D."/>
            <person name="Nagy L.G."/>
            <person name="Floudas D."/>
            <person name="Copeland A."/>
            <person name="Barry K.W."/>
            <person name="Cichocki N."/>
            <person name="Veneault-Fourrey C."/>
            <person name="LaButti K."/>
            <person name="Lindquist E.A."/>
            <person name="Lipzen A."/>
            <person name="Lundell T."/>
            <person name="Morin E."/>
            <person name="Murat C."/>
            <person name="Sun H."/>
            <person name="Tunlid A."/>
            <person name="Henrissat B."/>
            <person name="Grigoriev I.V."/>
            <person name="Hibbett D.S."/>
            <person name="Martin F."/>
            <person name="Nordberg H.P."/>
            <person name="Cantor M.N."/>
            <person name="Hua S.X."/>
        </authorList>
    </citation>
    <scope>NUCLEOTIDE SEQUENCE [LARGE SCALE GENOMIC DNA]</scope>
    <source>
        <strain evidence="3 4">Marx 270</strain>
    </source>
</reference>
<proteinExistence type="predicted"/>
<dbReference type="PANTHER" id="PTHR43735:SF2">
    <property type="entry name" value="FE-REGULATED PROTEIN 8"/>
    <property type="match status" value="1"/>
</dbReference>
<evidence type="ECO:0000313" key="4">
    <source>
        <dbReference type="Proteomes" id="UP000054217"/>
    </source>
</evidence>
<evidence type="ECO:0000256" key="1">
    <source>
        <dbReference type="SAM" id="MobiDB-lite"/>
    </source>
</evidence>
<dbReference type="AlphaFoldDB" id="A0A0C3JLZ4"/>